<evidence type="ECO:0000256" key="7">
    <source>
        <dbReference type="SAM" id="Phobius"/>
    </source>
</evidence>
<feature type="transmembrane region" description="Helical" evidence="7">
    <location>
        <begin position="434"/>
        <end position="456"/>
    </location>
</feature>
<accession>A0A8J3GF76</accession>
<protein>
    <submittedName>
        <fullName evidence="10">Competence protein</fullName>
    </submittedName>
</protein>
<keyword evidence="2" id="KW-1003">Cell membrane</keyword>
<evidence type="ECO:0000256" key="4">
    <source>
        <dbReference type="ARBA" id="ARBA00022989"/>
    </source>
</evidence>
<reference evidence="10" key="2">
    <citation type="submission" date="2020-09" db="EMBL/GenBank/DDBJ databases">
        <authorList>
            <person name="Sun Q."/>
            <person name="Kim S."/>
        </authorList>
    </citation>
    <scope>NUCLEOTIDE SEQUENCE</scope>
    <source>
        <strain evidence="10">KCTC 42097</strain>
    </source>
</reference>
<feature type="domain" description="ComEC/Rec2-related protein" evidence="8">
    <location>
        <begin position="228"/>
        <end position="510"/>
    </location>
</feature>
<keyword evidence="3 7" id="KW-0812">Transmembrane</keyword>
<reference evidence="10" key="1">
    <citation type="journal article" date="2014" name="Int. J. Syst. Evol. Microbiol.">
        <title>Complete genome sequence of Corynebacterium casei LMG S-19264T (=DSM 44701T), isolated from a smear-ripened cheese.</title>
        <authorList>
            <consortium name="US DOE Joint Genome Institute (JGI-PGF)"/>
            <person name="Walter F."/>
            <person name="Albersmeier A."/>
            <person name="Kalinowski J."/>
            <person name="Ruckert C."/>
        </authorList>
    </citation>
    <scope>NUCLEOTIDE SEQUENCE</scope>
    <source>
        <strain evidence="10">KCTC 42097</strain>
    </source>
</reference>
<sequence length="764" mass="82685">MRYEATHGTGFLLGTVLIGTGVIFHLTRTSPIGWWTVIATLITFLVASAAAPWRWVKVVSIAIVLVTIGIGTARFQEMRLATPMVGSVVNTTLTAQIMRIEKRDNGSLRYLLDIRKTERPTLRFAPERVLITQRSTETEKIEVGDIVMARVRLLPASGPVMPGSYDFGFNAFFRGIGGNGFVMGKLAVLDKSEKSLSFSIAVERMRTRLAEHVRSRIGGVEGEIAAALIAGVRSGIPDEINAALRQTGLAHVLSISGLHMAMVTGFAMAGFRVLLALIPSLASRYPIKKIAAVLALLAASFYLVLSGAEVAARRSFIMVAIMLIAVIFDRAAITMRNVALSALVIFAISPHQILGPSFQMSYAATIALIAAYGAWARGKRSGAWWLAPRGSVTASIASYIAALSMTAIVAGGATTIFGAYHFYRVSPLSLPTNLLVMPIVSIFMPVGVLAMIMTPLGLDAPFFYVMGEGIGMMNAIALWLGSLSPDDAVGRIPERSLVALTIACLALTLFRTRLVLLSVPVGLLGLVWLFQRTEPDILISENGKLVGARLGNGTLALNNGRGSAFTIDNWRYAFQVTQIVKPVSSTKTSSENGFRCQDRTCYIDLGGYAIWTVDSAQSARGFCDTADLLIITADATAKNICGNSSRAQLVTLRDLARRGAVGIHIPRAHVSREGALDRLQNRDAKLPLNIVHAINEPYRVWHQYRQYSREARGLPPFQPKARLNAGSGQRSDTTASDHPTQRNKRVANETIPEDRLQSLVAPSQ</sequence>
<evidence type="ECO:0000313" key="10">
    <source>
        <dbReference type="EMBL" id="GHC60883.1"/>
    </source>
</evidence>
<dbReference type="Proteomes" id="UP000641137">
    <property type="component" value="Unassembled WGS sequence"/>
</dbReference>
<evidence type="ECO:0000256" key="1">
    <source>
        <dbReference type="ARBA" id="ARBA00004651"/>
    </source>
</evidence>
<feature type="transmembrane region" description="Helical" evidence="7">
    <location>
        <begin position="58"/>
        <end position="75"/>
    </location>
</feature>
<dbReference type="NCBIfam" id="TIGR00360">
    <property type="entry name" value="ComEC_N-term"/>
    <property type="match status" value="1"/>
</dbReference>
<feature type="domain" description="DUF4131" evidence="9">
    <location>
        <begin position="34"/>
        <end position="185"/>
    </location>
</feature>
<comment type="caution">
    <text evidence="10">The sequence shown here is derived from an EMBL/GenBank/DDBJ whole genome shotgun (WGS) entry which is preliminary data.</text>
</comment>
<feature type="transmembrane region" description="Helical" evidence="7">
    <location>
        <begin position="396"/>
        <end position="422"/>
    </location>
</feature>
<feature type="transmembrane region" description="Helical" evidence="7">
    <location>
        <begin position="290"/>
        <end position="308"/>
    </location>
</feature>
<evidence type="ECO:0000256" key="6">
    <source>
        <dbReference type="SAM" id="MobiDB-lite"/>
    </source>
</evidence>
<dbReference type="InterPro" id="IPR004477">
    <property type="entry name" value="ComEC_N"/>
</dbReference>
<feature type="transmembrane region" description="Helical" evidence="7">
    <location>
        <begin position="7"/>
        <end position="26"/>
    </location>
</feature>
<feature type="transmembrane region" description="Helical" evidence="7">
    <location>
        <begin position="314"/>
        <end position="333"/>
    </location>
</feature>
<dbReference type="PANTHER" id="PTHR30619">
    <property type="entry name" value="DNA INTERNALIZATION/COMPETENCE PROTEIN COMEC/REC2"/>
    <property type="match status" value="1"/>
</dbReference>
<proteinExistence type="predicted"/>
<feature type="transmembrane region" description="Helical" evidence="7">
    <location>
        <begin position="32"/>
        <end position="51"/>
    </location>
</feature>
<feature type="compositionally biased region" description="Polar residues" evidence="6">
    <location>
        <begin position="726"/>
        <end position="738"/>
    </location>
</feature>
<evidence type="ECO:0000259" key="8">
    <source>
        <dbReference type="Pfam" id="PF03772"/>
    </source>
</evidence>
<feature type="transmembrane region" description="Helical" evidence="7">
    <location>
        <begin position="258"/>
        <end position="278"/>
    </location>
</feature>
<dbReference type="Pfam" id="PF03772">
    <property type="entry name" value="Competence"/>
    <property type="match status" value="1"/>
</dbReference>
<name>A0A8J3GF76_9HYPH</name>
<dbReference type="InterPro" id="IPR052159">
    <property type="entry name" value="Competence_DNA_uptake"/>
</dbReference>
<dbReference type="AlphaFoldDB" id="A0A8J3GF76"/>
<keyword evidence="5 7" id="KW-0472">Membrane</keyword>
<gene>
    <name evidence="10" type="ORF">GCM10010136_01170</name>
</gene>
<keyword evidence="4 7" id="KW-1133">Transmembrane helix</keyword>
<evidence type="ECO:0000256" key="5">
    <source>
        <dbReference type="ARBA" id="ARBA00023136"/>
    </source>
</evidence>
<feature type="transmembrane region" description="Helical" evidence="7">
    <location>
        <begin position="353"/>
        <end position="376"/>
    </location>
</feature>
<dbReference type="Pfam" id="PF13567">
    <property type="entry name" value="DUF4131"/>
    <property type="match status" value="1"/>
</dbReference>
<organism evidence="10 11">
    <name type="scientific">Limoniibacter endophyticus</name>
    <dbReference type="NCBI Taxonomy" id="1565040"/>
    <lineage>
        <taxon>Bacteria</taxon>
        <taxon>Pseudomonadati</taxon>
        <taxon>Pseudomonadota</taxon>
        <taxon>Alphaproteobacteria</taxon>
        <taxon>Hyphomicrobiales</taxon>
        <taxon>Bartonellaceae</taxon>
        <taxon>Limoniibacter</taxon>
    </lineage>
</organism>
<evidence type="ECO:0000256" key="2">
    <source>
        <dbReference type="ARBA" id="ARBA00022475"/>
    </source>
</evidence>
<dbReference type="EMBL" id="BMZO01000001">
    <property type="protein sequence ID" value="GHC60883.1"/>
    <property type="molecule type" value="Genomic_DNA"/>
</dbReference>
<feature type="transmembrane region" description="Helical" evidence="7">
    <location>
        <begin position="497"/>
        <end position="530"/>
    </location>
</feature>
<evidence type="ECO:0000256" key="3">
    <source>
        <dbReference type="ARBA" id="ARBA00022692"/>
    </source>
</evidence>
<dbReference type="PANTHER" id="PTHR30619:SF1">
    <property type="entry name" value="RECOMBINATION PROTEIN 2"/>
    <property type="match status" value="1"/>
</dbReference>
<evidence type="ECO:0000313" key="11">
    <source>
        <dbReference type="Proteomes" id="UP000641137"/>
    </source>
</evidence>
<dbReference type="InterPro" id="IPR025405">
    <property type="entry name" value="DUF4131"/>
</dbReference>
<feature type="region of interest" description="Disordered" evidence="6">
    <location>
        <begin position="712"/>
        <end position="764"/>
    </location>
</feature>
<comment type="subcellular location">
    <subcellularLocation>
        <location evidence="1">Cell membrane</location>
        <topology evidence="1">Multi-pass membrane protein</topology>
    </subcellularLocation>
</comment>
<feature type="transmembrane region" description="Helical" evidence="7">
    <location>
        <begin position="462"/>
        <end position="485"/>
    </location>
</feature>
<dbReference type="GO" id="GO:0005886">
    <property type="term" value="C:plasma membrane"/>
    <property type="evidence" value="ECO:0007669"/>
    <property type="project" value="UniProtKB-SubCell"/>
</dbReference>
<evidence type="ECO:0000259" key="9">
    <source>
        <dbReference type="Pfam" id="PF13567"/>
    </source>
</evidence>
<keyword evidence="11" id="KW-1185">Reference proteome</keyword>